<accession>A0A7S4II62</accession>
<reference evidence="1" key="1">
    <citation type="submission" date="2021-01" db="EMBL/GenBank/DDBJ databases">
        <authorList>
            <person name="Corre E."/>
            <person name="Pelletier E."/>
            <person name="Niang G."/>
            <person name="Scheremetjew M."/>
            <person name="Finn R."/>
            <person name="Kale V."/>
            <person name="Holt S."/>
            <person name="Cochrane G."/>
            <person name="Meng A."/>
            <person name="Brown T."/>
            <person name="Cohen L."/>
        </authorList>
    </citation>
    <scope>NUCLEOTIDE SEQUENCE</scope>
    <source>
        <strain evidence="1">UIO037</strain>
    </source>
</reference>
<dbReference type="EMBL" id="HBKO01024394">
    <property type="protein sequence ID" value="CAE2229900.1"/>
    <property type="molecule type" value="Transcribed_RNA"/>
</dbReference>
<organism evidence="1">
    <name type="scientific">Prymnesium polylepis</name>
    <dbReference type="NCBI Taxonomy" id="72548"/>
    <lineage>
        <taxon>Eukaryota</taxon>
        <taxon>Haptista</taxon>
        <taxon>Haptophyta</taxon>
        <taxon>Prymnesiophyceae</taxon>
        <taxon>Prymnesiales</taxon>
        <taxon>Prymnesiaceae</taxon>
        <taxon>Prymnesium</taxon>
    </lineage>
</organism>
<proteinExistence type="predicted"/>
<dbReference type="AlphaFoldDB" id="A0A7S4II62"/>
<protein>
    <submittedName>
        <fullName evidence="1">Uncharacterized protein</fullName>
    </submittedName>
</protein>
<sequence>MGERERHTPSAMLNWTQPVSLISKPKGASKQAADARLQQYKSLILSTLQPNEETKLRQLACSTTPASQAKLYGKGASAARRARRQNEMAEAAASLLTSDGAPALGAPLSQQQHLGFNALQATAPTAPAQLSLHITALQQQVNALTQQLAVAAAVKPEQAHQLALDAATAAAPAGAQPGATELSRRVAQMAQLVELQKLQWSQQLTELFSSAPDDVHDEPRQQAAAAAVQQEEAAVAALLGLAPRAFASSGSDTESPSPSPTHQ</sequence>
<name>A0A7S4II62_9EUKA</name>
<gene>
    <name evidence="1" type="ORF">CPOL0286_LOCUS11057</name>
</gene>
<evidence type="ECO:0000313" key="1">
    <source>
        <dbReference type="EMBL" id="CAE2229900.1"/>
    </source>
</evidence>